<dbReference type="RefSeq" id="WP_092099518.1">
    <property type="nucleotide sequence ID" value="NZ_FOOT01000002.1"/>
</dbReference>
<dbReference type="OrthoDB" id="92586at2"/>
<name>A0A1I2QIM6_9BACT</name>
<reference evidence="2" key="1">
    <citation type="submission" date="2016-10" db="EMBL/GenBank/DDBJ databases">
        <authorList>
            <person name="Varghese N."/>
            <person name="Submissions S."/>
        </authorList>
    </citation>
    <scope>NUCLEOTIDE SEQUENCE [LARGE SCALE GENOMIC DNA]</scope>
    <source>
        <strain evidence="2">LP51</strain>
    </source>
</reference>
<accession>A0A1I2QIM6</accession>
<evidence type="ECO:0008006" key="3">
    <source>
        <dbReference type="Google" id="ProtNLM"/>
    </source>
</evidence>
<organism evidence="1 2">
    <name type="scientific">Pontibacter chinhatensis</name>
    <dbReference type="NCBI Taxonomy" id="1436961"/>
    <lineage>
        <taxon>Bacteria</taxon>
        <taxon>Pseudomonadati</taxon>
        <taxon>Bacteroidota</taxon>
        <taxon>Cytophagia</taxon>
        <taxon>Cytophagales</taxon>
        <taxon>Hymenobacteraceae</taxon>
        <taxon>Pontibacter</taxon>
    </lineage>
</organism>
<dbReference type="EMBL" id="FOOT01000002">
    <property type="protein sequence ID" value="SFG28244.1"/>
    <property type="molecule type" value="Genomic_DNA"/>
</dbReference>
<evidence type="ECO:0000313" key="2">
    <source>
        <dbReference type="Proteomes" id="UP000198724"/>
    </source>
</evidence>
<sequence length="256" mass="30579">MKIDEKELDELNNNDMPYFSQSGRGIFVGFEYRFLSLRRYINYTHLANKAYLGHRQNEFDAYEAQSEAPEDRVFKPPFTGQEEEYSLWELTLAQKENLLADQEHFNEYLYKSLFMLLYSTFEDFLKEITAYGAELSGTTVELKPFNHKMSDIHKHLLFLKYSCGLETALDKEKIDQLDLYRKIRNKFVHALSKDLPEFMRQEIEKLVHSQAEKFEKPDYEFVMRAYDTFTDIAFRIQEAFEERFFNTECRDGDVLN</sequence>
<dbReference type="Proteomes" id="UP000198724">
    <property type="component" value="Unassembled WGS sequence"/>
</dbReference>
<proteinExistence type="predicted"/>
<protein>
    <recommendedName>
        <fullName evidence="3">Cthe-2314-like HEPN domain-containing protein</fullName>
    </recommendedName>
</protein>
<dbReference type="AlphaFoldDB" id="A0A1I2QIM6"/>
<keyword evidence="2" id="KW-1185">Reference proteome</keyword>
<evidence type="ECO:0000313" key="1">
    <source>
        <dbReference type="EMBL" id="SFG28244.1"/>
    </source>
</evidence>
<gene>
    <name evidence="1" type="ORF">SAMN05421739_10226</name>
</gene>